<feature type="transmembrane region" description="Helical" evidence="1">
    <location>
        <begin position="92"/>
        <end position="110"/>
    </location>
</feature>
<keyword evidence="1" id="KW-0472">Membrane</keyword>
<feature type="transmembrane region" description="Helical" evidence="1">
    <location>
        <begin position="122"/>
        <end position="147"/>
    </location>
</feature>
<keyword evidence="1" id="KW-0812">Transmembrane</keyword>
<feature type="transmembrane region" description="Helical" evidence="1">
    <location>
        <begin position="474"/>
        <end position="493"/>
    </location>
</feature>
<dbReference type="PANTHER" id="PTHR43471:SF10">
    <property type="entry name" value="SLL1107 PROTEIN"/>
    <property type="match status" value="1"/>
</dbReference>
<evidence type="ECO:0008006" key="4">
    <source>
        <dbReference type="Google" id="ProtNLM"/>
    </source>
</evidence>
<evidence type="ECO:0000256" key="1">
    <source>
        <dbReference type="SAM" id="Phobius"/>
    </source>
</evidence>
<dbReference type="AlphaFoldDB" id="A0A518G5G0"/>
<keyword evidence="1" id="KW-1133">Transmembrane helix</keyword>
<dbReference type="Proteomes" id="UP000318017">
    <property type="component" value="Chromosome"/>
</dbReference>
<dbReference type="RefSeq" id="WP_145077019.1">
    <property type="nucleotide sequence ID" value="NZ_CP036298.1"/>
</dbReference>
<keyword evidence="3" id="KW-1185">Reference proteome</keyword>
<evidence type="ECO:0000313" key="3">
    <source>
        <dbReference type="Proteomes" id="UP000318017"/>
    </source>
</evidence>
<feature type="transmembrane region" description="Helical" evidence="1">
    <location>
        <begin position="20"/>
        <end position="42"/>
    </location>
</feature>
<feature type="transmembrane region" description="Helical" evidence="1">
    <location>
        <begin position="448"/>
        <end position="467"/>
    </location>
</feature>
<evidence type="ECO:0000313" key="2">
    <source>
        <dbReference type="EMBL" id="QDV23818.1"/>
    </source>
</evidence>
<dbReference type="OrthoDB" id="231083at2"/>
<dbReference type="KEGG" id="ahel:Q31a_21230"/>
<sequence length="604" mass="66631">MRIEKDQMWGYFEWLFLHFGLLQGVLVAVALAALGFIACYLVSMARYGPGEAFYNVTRVIYELLARDLPGTSLRRIYALGRLAFQEAIRRRVIVVMAVFVVGLLFAGWFLDTNADDVGQLYISFVMTGTSYLVLLLGLFLSCFSLPTDIKSKTIQTIATKPVRCTEIILGRIFGFAAVGTVLLLGMGVLSYVFVVRGIQHAHEIEELAEGGLTGTTTYDGRHAHTFEMVRNEDGSLVGTTDEQKGHRHVVTAREVNGEMQYTVGPPEGLLNARIPVFGSLSFADRSGNPVRTGLNVGYESEYQSYIEGNSLMSATWRFRGVTPSRFNGGDTLPIELSLKAFRTFKGDIVTGVQGEVILKHPDGRVESERRPFIVREFALDRIELPRKMSGSRDSVPTEVDIFDDLVDENGELDVVIRCRDPGQYFGMAAPDLYLRAGDSTFGWNMFKGFLGIWMQMLLIICLGVMFSTFLSGPVAMVATMTCLVLGFFGGLSLDVASGTIPGGGPIESLIRIPLQTGAMVELDLGNKPLETTIQLADQGIMYTMFSVFKAIPSFGQFNTSEYVAYGFNIFGGLVARHLTMTFAYFVLTSTIAYFFLKTREIAAA</sequence>
<organism evidence="2 3">
    <name type="scientific">Aureliella helgolandensis</name>
    <dbReference type="NCBI Taxonomy" id="2527968"/>
    <lineage>
        <taxon>Bacteria</taxon>
        <taxon>Pseudomonadati</taxon>
        <taxon>Planctomycetota</taxon>
        <taxon>Planctomycetia</taxon>
        <taxon>Pirellulales</taxon>
        <taxon>Pirellulaceae</taxon>
        <taxon>Aureliella</taxon>
    </lineage>
</organism>
<dbReference type="PANTHER" id="PTHR43471">
    <property type="entry name" value="ABC TRANSPORTER PERMEASE"/>
    <property type="match status" value="1"/>
</dbReference>
<feature type="transmembrane region" description="Helical" evidence="1">
    <location>
        <begin position="168"/>
        <end position="194"/>
    </location>
</feature>
<feature type="transmembrane region" description="Helical" evidence="1">
    <location>
        <begin position="577"/>
        <end position="596"/>
    </location>
</feature>
<reference evidence="2 3" key="1">
    <citation type="submission" date="2019-02" db="EMBL/GenBank/DDBJ databases">
        <title>Deep-cultivation of Planctomycetes and their phenomic and genomic characterization uncovers novel biology.</title>
        <authorList>
            <person name="Wiegand S."/>
            <person name="Jogler M."/>
            <person name="Boedeker C."/>
            <person name="Pinto D."/>
            <person name="Vollmers J."/>
            <person name="Rivas-Marin E."/>
            <person name="Kohn T."/>
            <person name="Peeters S.H."/>
            <person name="Heuer A."/>
            <person name="Rast P."/>
            <person name="Oberbeckmann S."/>
            <person name="Bunk B."/>
            <person name="Jeske O."/>
            <person name="Meyerdierks A."/>
            <person name="Storesund J.E."/>
            <person name="Kallscheuer N."/>
            <person name="Luecker S."/>
            <person name="Lage O.M."/>
            <person name="Pohl T."/>
            <person name="Merkel B.J."/>
            <person name="Hornburger P."/>
            <person name="Mueller R.-W."/>
            <person name="Bruemmer F."/>
            <person name="Labrenz M."/>
            <person name="Spormann A.M."/>
            <person name="Op den Camp H."/>
            <person name="Overmann J."/>
            <person name="Amann R."/>
            <person name="Jetten M.S.M."/>
            <person name="Mascher T."/>
            <person name="Medema M.H."/>
            <person name="Devos D.P."/>
            <person name="Kaster A.-K."/>
            <person name="Ovreas L."/>
            <person name="Rohde M."/>
            <person name="Galperin M.Y."/>
            <person name="Jogler C."/>
        </authorList>
    </citation>
    <scope>NUCLEOTIDE SEQUENCE [LARGE SCALE GENOMIC DNA]</scope>
    <source>
        <strain evidence="2 3">Q31a</strain>
    </source>
</reference>
<accession>A0A518G5G0</accession>
<dbReference type="EMBL" id="CP036298">
    <property type="protein sequence ID" value="QDV23818.1"/>
    <property type="molecule type" value="Genomic_DNA"/>
</dbReference>
<protein>
    <recommendedName>
        <fullName evidence="4">ABC-2 family transporter protein</fullName>
    </recommendedName>
</protein>
<proteinExistence type="predicted"/>
<gene>
    <name evidence="2" type="ORF">Q31a_21230</name>
</gene>
<name>A0A518G5G0_9BACT</name>